<dbReference type="EMBL" id="JAEKNR010000103">
    <property type="protein sequence ID" value="MBJ7598294.1"/>
    <property type="molecule type" value="Genomic_DNA"/>
</dbReference>
<proteinExistence type="predicted"/>
<dbReference type="Gene3D" id="3.30.420.10">
    <property type="entry name" value="Ribonuclease H-like superfamily/Ribonuclease H"/>
    <property type="match status" value="1"/>
</dbReference>
<organism evidence="2 3">
    <name type="scientific">Candidatus Nephthysia bennettiae</name>
    <dbReference type="NCBI Taxonomy" id="3127016"/>
    <lineage>
        <taxon>Bacteria</taxon>
        <taxon>Bacillati</taxon>
        <taxon>Candidatus Dormiibacterota</taxon>
        <taxon>Candidatus Dormibacteria</taxon>
        <taxon>Candidatus Dormibacterales</taxon>
        <taxon>Candidatus Dormibacteraceae</taxon>
        <taxon>Candidatus Nephthysia</taxon>
    </lineage>
</organism>
<feature type="domain" description="Integrase catalytic" evidence="1">
    <location>
        <begin position="131"/>
        <end position="230"/>
    </location>
</feature>
<dbReference type="AlphaFoldDB" id="A0A934N949"/>
<dbReference type="InterPro" id="IPR009057">
    <property type="entry name" value="Homeodomain-like_sf"/>
</dbReference>
<accession>A0A934N949</accession>
<evidence type="ECO:0000259" key="1">
    <source>
        <dbReference type="PROSITE" id="PS50994"/>
    </source>
</evidence>
<dbReference type="RefSeq" id="WP_338201179.1">
    <property type="nucleotide sequence ID" value="NZ_JAEKNR010000103.1"/>
</dbReference>
<evidence type="ECO:0000313" key="3">
    <source>
        <dbReference type="Proteomes" id="UP000612893"/>
    </source>
</evidence>
<name>A0A934N949_9BACT</name>
<gene>
    <name evidence="2" type="ORF">JF922_09440</name>
</gene>
<comment type="caution">
    <text evidence="2">The sequence shown here is derived from an EMBL/GenBank/DDBJ whole genome shotgun (WGS) entry which is preliminary data.</text>
</comment>
<sequence length="230" mass="25752">MGRARYLVEAVVVEGRSITELACSHGVSRFWIYKLLARYRAGGYSALEPRSRRPKSCSHQASPEVEAEVVRLRRELTDAGFDAGPQTILHHLQGLVDPLPSVATVWRILKRNGLITPQPHKRPRCSFVRFEAQLPNEMWQCDSTPWQLADGSQVEILNLLDDHSRLFLNSTTFPTVKAANVVQAFFSASDSYGLPAAFLTDNAADPNRSYQPLGGRWPVYDVLRQASTMS</sequence>
<dbReference type="PROSITE" id="PS50994">
    <property type="entry name" value="INTEGRASE"/>
    <property type="match status" value="1"/>
</dbReference>
<dbReference type="GO" id="GO:0003676">
    <property type="term" value="F:nucleic acid binding"/>
    <property type="evidence" value="ECO:0007669"/>
    <property type="project" value="InterPro"/>
</dbReference>
<reference evidence="2" key="1">
    <citation type="submission" date="2020-10" db="EMBL/GenBank/DDBJ databases">
        <title>Ca. Dormibacterota MAGs.</title>
        <authorList>
            <person name="Montgomery K."/>
        </authorList>
    </citation>
    <scope>NUCLEOTIDE SEQUENCE [LARGE SCALE GENOMIC DNA]</scope>
    <source>
        <strain evidence="2">SC8812_S17_10</strain>
    </source>
</reference>
<keyword evidence="3" id="KW-1185">Reference proteome</keyword>
<dbReference type="SUPFAM" id="SSF53098">
    <property type="entry name" value="Ribonuclease H-like"/>
    <property type="match status" value="1"/>
</dbReference>
<dbReference type="Proteomes" id="UP000612893">
    <property type="component" value="Unassembled WGS sequence"/>
</dbReference>
<protein>
    <submittedName>
        <fullName evidence="2">Transposase</fullName>
    </submittedName>
</protein>
<dbReference type="InterPro" id="IPR036397">
    <property type="entry name" value="RNaseH_sf"/>
</dbReference>
<dbReference type="InterPro" id="IPR012337">
    <property type="entry name" value="RNaseH-like_sf"/>
</dbReference>
<evidence type="ECO:0000313" key="2">
    <source>
        <dbReference type="EMBL" id="MBJ7598294.1"/>
    </source>
</evidence>
<dbReference type="InterPro" id="IPR001584">
    <property type="entry name" value="Integrase_cat-core"/>
</dbReference>
<dbReference type="GO" id="GO:0015074">
    <property type="term" value="P:DNA integration"/>
    <property type="evidence" value="ECO:0007669"/>
    <property type="project" value="InterPro"/>
</dbReference>
<dbReference type="Pfam" id="PF13565">
    <property type="entry name" value="HTH_32"/>
    <property type="match status" value="1"/>
</dbReference>
<dbReference type="SUPFAM" id="SSF46689">
    <property type="entry name" value="Homeodomain-like"/>
    <property type="match status" value="1"/>
</dbReference>